<comment type="caution">
    <text evidence="1">The sequence shown here is derived from an EMBL/GenBank/DDBJ whole genome shotgun (WGS) entry which is preliminary data.</text>
</comment>
<sequence>MGKHARLSPALAHALEVAWHAGALETLSCAMGWPGDDIRQRALSLQREAADRLATLRDEERTHWAGHTAISVANAEINQRGRLGGLHR</sequence>
<dbReference type="RefSeq" id="WP_228874935.1">
    <property type="nucleotide sequence ID" value="NZ_CAJQZC010000002.1"/>
</dbReference>
<reference evidence="1" key="1">
    <citation type="submission" date="2021-04" db="EMBL/GenBank/DDBJ databases">
        <authorList>
            <person name="Vanwijnsberghe S."/>
        </authorList>
    </citation>
    <scope>NUCLEOTIDE SEQUENCE</scope>
    <source>
        <strain evidence="1">LMG 31841</strain>
    </source>
</reference>
<accession>A0A9N8X0B5</accession>
<name>A0A9N8X0B5_9BURK</name>
<keyword evidence="2" id="KW-1185">Reference proteome</keyword>
<dbReference type="EMBL" id="CAJQZC010000002">
    <property type="protein sequence ID" value="CAG4889741.1"/>
    <property type="molecule type" value="Genomic_DNA"/>
</dbReference>
<dbReference type="Proteomes" id="UP000789704">
    <property type="component" value="Unassembled WGS sequence"/>
</dbReference>
<evidence type="ECO:0000313" key="2">
    <source>
        <dbReference type="Proteomes" id="UP000789704"/>
    </source>
</evidence>
<proteinExistence type="predicted"/>
<protein>
    <submittedName>
        <fullName evidence="1">Uncharacterized protein</fullName>
    </submittedName>
</protein>
<evidence type="ECO:0000313" key="1">
    <source>
        <dbReference type="EMBL" id="CAG4889741.1"/>
    </source>
</evidence>
<dbReference type="AlphaFoldDB" id="A0A9N8X0B5"/>
<gene>
    <name evidence="1" type="ORF">LMG31841_00883</name>
</gene>
<organism evidence="1 2">
    <name type="scientific">Paraburkholderia saeva</name>
    <dbReference type="NCBI Taxonomy" id="2777537"/>
    <lineage>
        <taxon>Bacteria</taxon>
        <taxon>Pseudomonadati</taxon>
        <taxon>Pseudomonadota</taxon>
        <taxon>Betaproteobacteria</taxon>
        <taxon>Burkholderiales</taxon>
        <taxon>Burkholderiaceae</taxon>
        <taxon>Paraburkholderia</taxon>
    </lineage>
</organism>